<name>A0ABD3L283_EUCGL</name>
<keyword evidence="5" id="KW-0131">Cell cycle</keyword>
<evidence type="ECO:0000313" key="8">
    <source>
        <dbReference type="EMBL" id="KAL3746020.1"/>
    </source>
</evidence>
<keyword evidence="4" id="KW-0498">Mitosis</keyword>
<dbReference type="Gene3D" id="2.130.10.10">
    <property type="entry name" value="YVTN repeat-like/Quinoprotein amine dehydrogenase"/>
    <property type="match status" value="1"/>
</dbReference>
<dbReference type="Proteomes" id="UP001634007">
    <property type="component" value="Unassembled WGS sequence"/>
</dbReference>
<dbReference type="InterPro" id="IPR033010">
    <property type="entry name" value="Cdc20/Fizzy"/>
</dbReference>
<reference evidence="8 9" key="1">
    <citation type="submission" date="2024-11" db="EMBL/GenBank/DDBJ databases">
        <title>Chromosome-level genome assembly of Eucalyptus globulus Labill. provides insights into its genome evolution.</title>
        <authorList>
            <person name="Li X."/>
        </authorList>
    </citation>
    <scope>NUCLEOTIDE SEQUENCE [LARGE SCALE GENOMIC DNA]</scope>
    <source>
        <strain evidence="8">CL2024</strain>
        <tissue evidence="8">Fresh tender leaves</tissue>
    </source>
</reference>
<protein>
    <submittedName>
        <fullName evidence="8">Uncharacterized protein</fullName>
    </submittedName>
</protein>
<evidence type="ECO:0000256" key="5">
    <source>
        <dbReference type="ARBA" id="ARBA00023306"/>
    </source>
</evidence>
<dbReference type="PANTHER" id="PTHR19918:SF8">
    <property type="entry name" value="FI02843P"/>
    <property type="match status" value="1"/>
</dbReference>
<accession>A0ABD3L283</accession>
<comment type="function">
    <text evidence="6">Component of the anaphase promoting complex/cyclosome (APC/C), a cell cycle-regulated E3 ubiquitin-protein ligase complex that controls progression through mitosis and the G1 phase of the cell cycle.</text>
</comment>
<feature type="repeat" description="WD" evidence="7">
    <location>
        <begin position="30"/>
        <end position="72"/>
    </location>
</feature>
<dbReference type="GO" id="GO:0051301">
    <property type="term" value="P:cell division"/>
    <property type="evidence" value="ECO:0007669"/>
    <property type="project" value="UniProtKB-KW"/>
</dbReference>
<evidence type="ECO:0000256" key="3">
    <source>
        <dbReference type="ARBA" id="ARBA00022737"/>
    </source>
</evidence>
<dbReference type="InterPro" id="IPR036322">
    <property type="entry name" value="WD40_repeat_dom_sf"/>
</dbReference>
<evidence type="ECO:0000256" key="1">
    <source>
        <dbReference type="ARBA" id="ARBA00022574"/>
    </source>
</evidence>
<comment type="caution">
    <text evidence="8">The sequence shown here is derived from an EMBL/GenBank/DDBJ whole genome shotgun (WGS) entry which is preliminary data.</text>
</comment>
<dbReference type="InterPro" id="IPR001680">
    <property type="entry name" value="WD40_rpt"/>
</dbReference>
<evidence type="ECO:0000256" key="6">
    <source>
        <dbReference type="ARBA" id="ARBA00023425"/>
    </source>
</evidence>
<dbReference type="Pfam" id="PF00400">
    <property type="entry name" value="WD40"/>
    <property type="match status" value="1"/>
</dbReference>
<keyword evidence="1 7" id="KW-0853">WD repeat</keyword>
<evidence type="ECO:0000313" key="9">
    <source>
        <dbReference type="Proteomes" id="UP001634007"/>
    </source>
</evidence>
<dbReference type="PANTHER" id="PTHR19918">
    <property type="entry name" value="CELL DIVISION CYCLE 20 CDC20 FIZZY -RELATED"/>
    <property type="match status" value="1"/>
</dbReference>
<dbReference type="PROSITE" id="PS50082">
    <property type="entry name" value="WD_REPEATS_2"/>
    <property type="match status" value="2"/>
</dbReference>
<keyword evidence="9" id="KW-1185">Reference proteome</keyword>
<organism evidence="8 9">
    <name type="scientific">Eucalyptus globulus</name>
    <name type="common">Tasmanian blue gum</name>
    <dbReference type="NCBI Taxonomy" id="34317"/>
    <lineage>
        <taxon>Eukaryota</taxon>
        <taxon>Viridiplantae</taxon>
        <taxon>Streptophyta</taxon>
        <taxon>Embryophyta</taxon>
        <taxon>Tracheophyta</taxon>
        <taxon>Spermatophyta</taxon>
        <taxon>Magnoliopsida</taxon>
        <taxon>eudicotyledons</taxon>
        <taxon>Gunneridae</taxon>
        <taxon>Pentapetalae</taxon>
        <taxon>rosids</taxon>
        <taxon>malvids</taxon>
        <taxon>Myrtales</taxon>
        <taxon>Myrtaceae</taxon>
        <taxon>Myrtoideae</taxon>
        <taxon>Eucalypteae</taxon>
        <taxon>Eucalyptus</taxon>
    </lineage>
</organism>
<keyword evidence="3" id="KW-0677">Repeat</keyword>
<evidence type="ECO:0000256" key="2">
    <source>
        <dbReference type="ARBA" id="ARBA00022618"/>
    </source>
</evidence>
<dbReference type="PROSITE" id="PS50294">
    <property type="entry name" value="WD_REPEATS_REGION"/>
    <property type="match status" value="1"/>
</dbReference>
<proteinExistence type="predicted"/>
<evidence type="ECO:0000256" key="7">
    <source>
        <dbReference type="PROSITE-ProRule" id="PRU00221"/>
    </source>
</evidence>
<dbReference type="SMART" id="SM00320">
    <property type="entry name" value="WD40"/>
    <property type="match status" value="2"/>
</dbReference>
<dbReference type="SUPFAM" id="SSF50978">
    <property type="entry name" value="WD40 repeat-like"/>
    <property type="match status" value="1"/>
</dbReference>
<evidence type="ECO:0000256" key="4">
    <source>
        <dbReference type="ARBA" id="ARBA00022776"/>
    </source>
</evidence>
<feature type="repeat" description="WD" evidence="7">
    <location>
        <begin position="1"/>
        <end position="14"/>
    </location>
</feature>
<sequence>MASGGNDNLLYLWDRSRTSLNSGTQWLYKIKAHTATVKALAWSPFQGNLLASRRSDRCIKFWNMCTSAYLNSADTVLSVLVSQSPDMVASTAGDERLMFWQVFRIPKVAKPTPKTYSKPFADLRFIR</sequence>
<dbReference type="EMBL" id="JBJKBG010000003">
    <property type="protein sequence ID" value="KAL3746020.1"/>
    <property type="molecule type" value="Genomic_DNA"/>
</dbReference>
<dbReference type="InterPro" id="IPR015943">
    <property type="entry name" value="WD40/YVTN_repeat-like_dom_sf"/>
</dbReference>
<keyword evidence="2" id="KW-0132">Cell division</keyword>
<dbReference type="AlphaFoldDB" id="A0ABD3L283"/>
<gene>
    <name evidence="8" type="ORF">ACJRO7_015032</name>
</gene>